<evidence type="ECO:0000256" key="1">
    <source>
        <dbReference type="ARBA" id="ARBA00023054"/>
    </source>
</evidence>
<dbReference type="InterPro" id="IPR043444">
    <property type="entry name" value="TESPA1-like"/>
</dbReference>
<dbReference type="Pfam" id="PF14722">
    <property type="entry name" value="KRAP_IP3R_bind"/>
    <property type="match status" value="1"/>
</dbReference>
<dbReference type="AlphaFoldDB" id="A0A401PZ62"/>
<dbReference type="PANTHER" id="PTHR17469">
    <property type="entry name" value="SPERM SPECIFIC ANTIGEN 2-RELATED"/>
    <property type="match status" value="1"/>
</dbReference>
<dbReference type="Proteomes" id="UP000288216">
    <property type="component" value="Unassembled WGS sequence"/>
</dbReference>
<dbReference type="InterPro" id="IPR029326">
    <property type="entry name" value="SSFA2_C"/>
</dbReference>
<keyword evidence="1" id="KW-0175">Coiled coil</keyword>
<comment type="caution">
    <text evidence="4">The sequence shown here is derived from an EMBL/GenBank/DDBJ whole genome shotgun (WGS) entry which is preliminary data.</text>
</comment>
<evidence type="ECO:0000259" key="3">
    <source>
        <dbReference type="SMART" id="SM01257"/>
    </source>
</evidence>
<accession>A0A401PZ62</accession>
<dbReference type="SMART" id="SM01257">
    <property type="entry name" value="KRAP_IP3R_bind"/>
    <property type="match status" value="1"/>
</dbReference>
<evidence type="ECO:0000313" key="4">
    <source>
        <dbReference type="EMBL" id="GCB78406.1"/>
    </source>
</evidence>
<reference evidence="4 5" key="1">
    <citation type="journal article" date="2018" name="Nat. Ecol. Evol.">
        <title>Shark genomes provide insights into elasmobranch evolution and the origin of vertebrates.</title>
        <authorList>
            <person name="Hara Y"/>
            <person name="Yamaguchi K"/>
            <person name="Onimaru K"/>
            <person name="Kadota M"/>
            <person name="Koyanagi M"/>
            <person name="Keeley SD"/>
            <person name="Tatsumi K"/>
            <person name="Tanaka K"/>
            <person name="Motone F"/>
            <person name="Kageyama Y"/>
            <person name="Nozu R"/>
            <person name="Adachi N"/>
            <person name="Nishimura O"/>
            <person name="Nakagawa R"/>
            <person name="Tanegashima C"/>
            <person name="Kiyatake I"/>
            <person name="Matsumoto R"/>
            <person name="Murakumo K"/>
            <person name="Nishida K"/>
            <person name="Terakita A"/>
            <person name="Kuratani S"/>
            <person name="Sato K"/>
            <person name="Hyodo S Kuraku.S."/>
        </authorList>
    </citation>
    <scope>NUCLEOTIDE SEQUENCE [LARGE SCALE GENOMIC DNA]</scope>
</reference>
<dbReference type="OMA" id="MEMESPN"/>
<organism evidence="4 5">
    <name type="scientific">Scyliorhinus torazame</name>
    <name type="common">Cloudy catshark</name>
    <name type="synonym">Catulus torazame</name>
    <dbReference type="NCBI Taxonomy" id="75743"/>
    <lineage>
        <taxon>Eukaryota</taxon>
        <taxon>Metazoa</taxon>
        <taxon>Chordata</taxon>
        <taxon>Craniata</taxon>
        <taxon>Vertebrata</taxon>
        <taxon>Chondrichthyes</taxon>
        <taxon>Elasmobranchii</taxon>
        <taxon>Galeomorphii</taxon>
        <taxon>Galeoidea</taxon>
        <taxon>Carcharhiniformes</taxon>
        <taxon>Scyliorhinidae</taxon>
        <taxon>Scyliorhinus</taxon>
    </lineage>
</organism>
<name>A0A401PZ62_SCYTO</name>
<feature type="region of interest" description="Disordered" evidence="2">
    <location>
        <begin position="284"/>
        <end position="304"/>
    </location>
</feature>
<feature type="domain" description="ITPR-interacting" evidence="3">
    <location>
        <begin position="1"/>
        <end position="141"/>
    </location>
</feature>
<dbReference type="InterPro" id="IPR029325">
    <property type="entry name" value="ITPR-bd"/>
</dbReference>
<feature type="non-terminal residue" evidence="4">
    <location>
        <position position="1"/>
    </location>
</feature>
<keyword evidence="5" id="KW-1185">Reference proteome</keyword>
<dbReference type="PANTHER" id="PTHR17469:SF15">
    <property type="entry name" value="ITPR-INTERACTING DOMAIN-CONTAINING PROTEIN"/>
    <property type="match status" value="1"/>
</dbReference>
<gene>
    <name evidence="4" type="ORF">scyTo_0015825</name>
</gene>
<sequence length="420" mass="47469">VVELLNLWHHDPEDLLLDLGFGKEEADISAKIPARFINSSSVATGINLGVFLDAQKLRMEMESPNLYNRFQQLEALQKANDMFSSLYTDIVNQSLSSGLTTEEQQHLETKEKCRKMLRKLSQDVKDSQSFVANNEKVSGRDRQVAFHRAHQCIPEDSVLAPLTAAQNEAAKKALDMPLNMKEGQVCTSLEMVAKGRDGESQRITFQTKKLKICTSNQPPDSFEMEEVQSFDEDSCPRMATNKIFLDMKRENSCQSDSSGFLEEPFIPLQIQRALQNVSDDSISSQATLQENGQWPSGSSDLEQATDSFTDQTCTAGQLIKTLQQLQQTARIISASPHALQEVETMKKSLYGFRNRLLDLEQEITEQQASVYNVLTKDERDDVKRLRNLRQAVRHEVSEMEVQLEDRTRQLGEGMGMVILI</sequence>
<dbReference type="GO" id="GO:0005102">
    <property type="term" value="F:signaling receptor binding"/>
    <property type="evidence" value="ECO:0007669"/>
    <property type="project" value="InterPro"/>
</dbReference>
<dbReference type="EMBL" id="BFAA01009159">
    <property type="protein sequence ID" value="GCB78406.1"/>
    <property type="molecule type" value="Genomic_DNA"/>
</dbReference>
<dbReference type="OrthoDB" id="6088188at2759"/>
<dbReference type="Pfam" id="PF14723">
    <property type="entry name" value="SSFA2_C"/>
    <property type="match status" value="1"/>
</dbReference>
<protein>
    <recommendedName>
        <fullName evidence="3">ITPR-interacting domain-containing protein</fullName>
    </recommendedName>
</protein>
<evidence type="ECO:0000313" key="5">
    <source>
        <dbReference type="Proteomes" id="UP000288216"/>
    </source>
</evidence>
<proteinExistence type="predicted"/>
<evidence type="ECO:0000256" key="2">
    <source>
        <dbReference type="SAM" id="MobiDB-lite"/>
    </source>
</evidence>